<reference evidence="1" key="1">
    <citation type="submission" date="2018-07" db="EMBL/GenBank/DDBJ databases">
        <authorList>
            <person name="Quirk P.G."/>
            <person name="Krulwich T.A."/>
        </authorList>
    </citation>
    <scope>NUCLEOTIDE SEQUENCE</scope>
    <source>
        <strain evidence="1">96224</strain>
    </source>
</reference>
<proteinExistence type="predicted"/>
<gene>
    <name evidence="1" type="ORF">BGT96224V2_LOCUS3408</name>
</gene>
<dbReference type="EMBL" id="UIGY01000077">
    <property type="protein sequence ID" value="SUZ10271.1"/>
    <property type="molecule type" value="Genomic_DNA"/>
</dbReference>
<protein>
    <submittedName>
        <fullName evidence="1">Bgt-20463</fullName>
    </submittedName>
</protein>
<name>A0A381LAZ5_BLUGR</name>
<organism evidence="1">
    <name type="scientific">Blumeria graminis f. sp. tritici 96224</name>
    <dbReference type="NCBI Taxonomy" id="1268274"/>
    <lineage>
        <taxon>Eukaryota</taxon>
        <taxon>Fungi</taxon>
        <taxon>Dikarya</taxon>
        <taxon>Ascomycota</taxon>
        <taxon>Pezizomycotina</taxon>
        <taxon>Leotiomycetes</taxon>
        <taxon>Erysiphales</taxon>
        <taxon>Erysiphaceae</taxon>
        <taxon>Blumeria</taxon>
    </lineage>
</organism>
<sequence>MNHYVFGFSPDVGIRRAPHPVVFCNSSRLPNTCKWPSFRWLERGDNEELRAPLSV</sequence>
<evidence type="ECO:0000313" key="1">
    <source>
        <dbReference type="EMBL" id="SUZ10271.1"/>
    </source>
</evidence>
<dbReference type="AlphaFoldDB" id="A0A381LAZ5"/>
<accession>A0A381LAZ5</accession>